<evidence type="ECO:0000256" key="1">
    <source>
        <dbReference type="SAM" id="MobiDB-lite"/>
    </source>
</evidence>
<organism evidence="2 3">
    <name type="scientific">Paxillus rubicundulus Ve08.2h10</name>
    <dbReference type="NCBI Taxonomy" id="930991"/>
    <lineage>
        <taxon>Eukaryota</taxon>
        <taxon>Fungi</taxon>
        <taxon>Dikarya</taxon>
        <taxon>Basidiomycota</taxon>
        <taxon>Agaricomycotina</taxon>
        <taxon>Agaricomycetes</taxon>
        <taxon>Agaricomycetidae</taxon>
        <taxon>Boletales</taxon>
        <taxon>Paxilineae</taxon>
        <taxon>Paxillaceae</taxon>
        <taxon>Paxillus</taxon>
    </lineage>
</organism>
<reference evidence="3" key="2">
    <citation type="submission" date="2015-01" db="EMBL/GenBank/DDBJ databases">
        <title>Evolutionary Origins and Diversification of the Mycorrhizal Mutualists.</title>
        <authorList>
            <consortium name="DOE Joint Genome Institute"/>
            <consortium name="Mycorrhizal Genomics Consortium"/>
            <person name="Kohler A."/>
            <person name="Kuo A."/>
            <person name="Nagy L.G."/>
            <person name="Floudas D."/>
            <person name="Copeland A."/>
            <person name="Barry K.W."/>
            <person name="Cichocki N."/>
            <person name="Veneault-Fourrey C."/>
            <person name="LaButti K."/>
            <person name="Lindquist E.A."/>
            <person name="Lipzen A."/>
            <person name="Lundell T."/>
            <person name="Morin E."/>
            <person name="Murat C."/>
            <person name="Riley R."/>
            <person name="Ohm R."/>
            <person name="Sun H."/>
            <person name="Tunlid A."/>
            <person name="Henrissat B."/>
            <person name="Grigoriev I.V."/>
            <person name="Hibbett D.S."/>
            <person name="Martin F."/>
        </authorList>
    </citation>
    <scope>NUCLEOTIDE SEQUENCE [LARGE SCALE GENOMIC DNA]</scope>
    <source>
        <strain evidence="3">Ve08.2h10</strain>
    </source>
</reference>
<dbReference type="Proteomes" id="UP000054538">
    <property type="component" value="Unassembled WGS sequence"/>
</dbReference>
<sequence length="229" mass="25647">MTPSQCPTAQDIHNRQDAPEVQDPMNEDIHADTNMLDDGGKPADAEGHQPISWDIDPETGDILYHDHDVMMEDGEEGLVNEFNYQAEQEEGGREYKSEGAQTQMPVNADPHQGKTWSTLDQMKNNLREHLDNFDAGSQDQKLLSGVPRNEWYSMKMQAWMRDKEITFLEAQQVKKTNLELQKADAEVLEKQSQVLMLQLCLAEFEKQSNHGHGADPSSGADTGSGSGYA</sequence>
<feature type="region of interest" description="Disordered" evidence="1">
    <location>
        <begin position="1"/>
        <end position="58"/>
    </location>
</feature>
<dbReference type="InParanoid" id="A0A0D0E0U8"/>
<protein>
    <submittedName>
        <fullName evidence="2">Uncharacterized protein</fullName>
    </submittedName>
</protein>
<evidence type="ECO:0000313" key="3">
    <source>
        <dbReference type="Proteomes" id="UP000054538"/>
    </source>
</evidence>
<accession>A0A0D0E0U8</accession>
<reference evidence="2 3" key="1">
    <citation type="submission" date="2014-04" db="EMBL/GenBank/DDBJ databases">
        <authorList>
            <consortium name="DOE Joint Genome Institute"/>
            <person name="Kuo A."/>
            <person name="Kohler A."/>
            <person name="Jargeat P."/>
            <person name="Nagy L.G."/>
            <person name="Floudas D."/>
            <person name="Copeland A."/>
            <person name="Barry K.W."/>
            <person name="Cichocki N."/>
            <person name="Veneault-Fourrey C."/>
            <person name="LaButti K."/>
            <person name="Lindquist E.A."/>
            <person name="Lipzen A."/>
            <person name="Lundell T."/>
            <person name="Morin E."/>
            <person name="Murat C."/>
            <person name="Sun H."/>
            <person name="Tunlid A."/>
            <person name="Henrissat B."/>
            <person name="Grigoriev I.V."/>
            <person name="Hibbett D.S."/>
            <person name="Martin F."/>
            <person name="Nordberg H.P."/>
            <person name="Cantor M.N."/>
            <person name="Hua S.X."/>
        </authorList>
    </citation>
    <scope>NUCLEOTIDE SEQUENCE [LARGE SCALE GENOMIC DNA]</scope>
    <source>
        <strain evidence="2 3">Ve08.2h10</strain>
    </source>
</reference>
<feature type="compositionally biased region" description="Basic and acidic residues" evidence="1">
    <location>
        <begin position="38"/>
        <end position="47"/>
    </location>
</feature>
<dbReference type="AlphaFoldDB" id="A0A0D0E0U8"/>
<name>A0A0D0E0U8_9AGAM</name>
<dbReference type="HOGENOM" id="CLU_1205118_0_0_1"/>
<dbReference type="OrthoDB" id="2671591at2759"/>
<evidence type="ECO:0000313" key="2">
    <source>
        <dbReference type="EMBL" id="KIK93589.1"/>
    </source>
</evidence>
<keyword evidence="3" id="KW-1185">Reference proteome</keyword>
<feature type="region of interest" description="Disordered" evidence="1">
    <location>
        <begin position="208"/>
        <end position="229"/>
    </location>
</feature>
<proteinExistence type="predicted"/>
<dbReference type="EMBL" id="KN825173">
    <property type="protein sequence ID" value="KIK93589.1"/>
    <property type="molecule type" value="Genomic_DNA"/>
</dbReference>
<gene>
    <name evidence="2" type="ORF">PAXRUDRAFT_12575</name>
</gene>